<proteinExistence type="predicted"/>
<keyword evidence="2" id="KW-1185">Reference proteome</keyword>
<dbReference type="EMBL" id="CAJPWZ010002523">
    <property type="protein sequence ID" value="CAG2239537.1"/>
    <property type="molecule type" value="Genomic_DNA"/>
</dbReference>
<protein>
    <submittedName>
        <fullName evidence="1">Uncharacterized protein</fullName>
    </submittedName>
</protein>
<name>A0A8S3UEU4_MYTED</name>
<organism evidence="1 2">
    <name type="scientific">Mytilus edulis</name>
    <name type="common">Blue mussel</name>
    <dbReference type="NCBI Taxonomy" id="6550"/>
    <lineage>
        <taxon>Eukaryota</taxon>
        <taxon>Metazoa</taxon>
        <taxon>Spiralia</taxon>
        <taxon>Lophotrochozoa</taxon>
        <taxon>Mollusca</taxon>
        <taxon>Bivalvia</taxon>
        <taxon>Autobranchia</taxon>
        <taxon>Pteriomorphia</taxon>
        <taxon>Mytilida</taxon>
        <taxon>Mytiloidea</taxon>
        <taxon>Mytilidae</taxon>
        <taxon>Mytilinae</taxon>
        <taxon>Mytilus</taxon>
    </lineage>
</organism>
<dbReference type="PANTHER" id="PTHR46289">
    <property type="entry name" value="52 KDA REPRESSOR OF THE INHIBITOR OF THE PROTEIN KINASE-LIKE PROTEIN-RELATED"/>
    <property type="match status" value="1"/>
</dbReference>
<sequence>MLEGLQNEEKDVEIKLLKKGTDVSVKRLCETRWTARVDTVSSLLANYKSVYAALTKIENVNTSETRTNASGYRRYLIDPECIIALLVVKFVLSILKPLTLFLQKTDCNMVDAFEESKILLELLQQLPLLQSNIGELIYFSNFWDHVISEMQHRFPDEVKNQMLEYYLIPKNVGKLTPELIEPLSKHFWT</sequence>
<dbReference type="AlphaFoldDB" id="A0A8S3UEU4"/>
<gene>
    <name evidence="1" type="ORF">MEDL_51884</name>
</gene>
<dbReference type="PANTHER" id="PTHR46289:SF14">
    <property type="entry name" value="DUF4371 DOMAIN-CONTAINING PROTEIN"/>
    <property type="match status" value="1"/>
</dbReference>
<dbReference type="Proteomes" id="UP000683360">
    <property type="component" value="Unassembled WGS sequence"/>
</dbReference>
<reference evidence="1" key="1">
    <citation type="submission" date="2021-03" db="EMBL/GenBank/DDBJ databases">
        <authorList>
            <person name="Bekaert M."/>
        </authorList>
    </citation>
    <scope>NUCLEOTIDE SEQUENCE</scope>
</reference>
<accession>A0A8S3UEU4</accession>
<evidence type="ECO:0000313" key="1">
    <source>
        <dbReference type="EMBL" id="CAG2239537.1"/>
    </source>
</evidence>
<dbReference type="OrthoDB" id="10063284at2759"/>
<comment type="caution">
    <text evidence="1">The sequence shown here is derived from an EMBL/GenBank/DDBJ whole genome shotgun (WGS) entry which is preliminary data.</text>
</comment>
<evidence type="ECO:0000313" key="2">
    <source>
        <dbReference type="Proteomes" id="UP000683360"/>
    </source>
</evidence>
<dbReference type="InterPro" id="IPR052958">
    <property type="entry name" value="IFN-induced_PKR_regulator"/>
</dbReference>